<reference evidence="2" key="1">
    <citation type="submission" date="2022-11" db="UniProtKB">
        <authorList>
            <consortium name="WormBaseParasite"/>
        </authorList>
    </citation>
    <scope>IDENTIFICATION</scope>
</reference>
<dbReference type="WBParaSite" id="PEQ_0001370801-mRNA-1">
    <property type="protein sequence ID" value="PEQ_0001370801-mRNA-1"/>
    <property type="gene ID" value="PEQ_0001370801"/>
</dbReference>
<dbReference type="Proteomes" id="UP000887564">
    <property type="component" value="Unplaced"/>
</dbReference>
<keyword evidence="1" id="KW-1185">Reference proteome</keyword>
<sequence length="75" mass="8967">MRRHNMYNYDPTLPLRQQRMMARVLQSWDEKDGEVQFEELKKMIDVNALRLQVINGVGVTEVLDFPENRYRDVGL</sequence>
<evidence type="ECO:0000313" key="2">
    <source>
        <dbReference type="WBParaSite" id="PEQ_0001370801-mRNA-1"/>
    </source>
</evidence>
<protein>
    <submittedName>
        <fullName evidence="2">Uncharacterized protein</fullName>
    </submittedName>
</protein>
<accession>A0A914S516</accession>
<dbReference type="AlphaFoldDB" id="A0A914S516"/>
<name>A0A914S516_PAREQ</name>
<organism evidence="1 2">
    <name type="scientific">Parascaris equorum</name>
    <name type="common">Equine roundworm</name>
    <dbReference type="NCBI Taxonomy" id="6256"/>
    <lineage>
        <taxon>Eukaryota</taxon>
        <taxon>Metazoa</taxon>
        <taxon>Ecdysozoa</taxon>
        <taxon>Nematoda</taxon>
        <taxon>Chromadorea</taxon>
        <taxon>Rhabditida</taxon>
        <taxon>Spirurina</taxon>
        <taxon>Ascaridomorpha</taxon>
        <taxon>Ascaridoidea</taxon>
        <taxon>Ascarididae</taxon>
        <taxon>Parascaris</taxon>
    </lineage>
</organism>
<evidence type="ECO:0000313" key="1">
    <source>
        <dbReference type="Proteomes" id="UP000887564"/>
    </source>
</evidence>
<proteinExistence type="predicted"/>